<evidence type="ECO:0000256" key="1">
    <source>
        <dbReference type="PROSITE-ProRule" id="PRU01211"/>
    </source>
</evidence>
<dbReference type="STRING" id="48709.A0A1D2MMN7"/>
<dbReference type="EC" id="3.4.24.-" evidence="2"/>
<dbReference type="EMBL" id="LJIJ01000821">
    <property type="protein sequence ID" value="ODM94336.1"/>
    <property type="molecule type" value="Genomic_DNA"/>
</dbReference>
<keyword evidence="1 2" id="KW-0862">Zinc</keyword>
<dbReference type="OrthoDB" id="7544260at2759"/>
<keyword evidence="1 2" id="KW-0482">Metalloprotease</keyword>
<sequence length="367" mass="41783">MNSLYTVFILFFQLLSLSVLTNCYICNNTDQEYGNTSYTNGSRWPNGVVKYKLHTSLSSDDKVEVQRAFDEYQRKTCIKFQPWQEGDKDYTSIETDNSICGQGHVCKQGGYQYAKFGGNCRESSTMIHELGHNLCLHHENERGDRDEYVNYSKCQRIPQKMDNGTFKKLYDFDSQMHLSCQRCDGGGWPKKHVSECGPDVNDGLSVLDADNINALYDCQGCYRHRWRPMTSLTSDDRSNMYHFGYYGKYGSRLYHAEAIEAEVLTIPGGLSREGFSYKLVSPFKYGDSELLQIGVPAGRVGRIPFDIERGTGYIAYTTFFGDDGAKEDTIGKVWNRAGELNVAHFPRGSTEMLVSDQEFYILTCSKE</sequence>
<name>A0A1D2MMN7_ORCCI</name>
<proteinExistence type="predicted"/>
<dbReference type="InterPro" id="IPR024079">
    <property type="entry name" value="MetalloPept_cat_dom_sf"/>
</dbReference>
<dbReference type="Gene3D" id="3.40.390.10">
    <property type="entry name" value="Collagenase (Catalytic Domain)"/>
    <property type="match status" value="1"/>
</dbReference>
<feature type="chain" id="PRO_5008811335" description="Metalloendopeptidase" evidence="2">
    <location>
        <begin position="24"/>
        <end position="367"/>
    </location>
</feature>
<evidence type="ECO:0000313" key="5">
    <source>
        <dbReference type="Proteomes" id="UP000094527"/>
    </source>
</evidence>
<dbReference type="GO" id="GO:0008270">
    <property type="term" value="F:zinc ion binding"/>
    <property type="evidence" value="ECO:0007669"/>
    <property type="project" value="UniProtKB-UniRule"/>
</dbReference>
<dbReference type="GO" id="GO:0004222">
    <property type="term" value="F:metalloendopeptidase activity"/>
    <property type="evidence" value="ECO:0007669"/>
    <property type="project" value="UniProtKB-UniRule"/>
</dbReference>
<organism evidence="4 5">
    <name type="scientific">Orchesella cincta</name>
    <name type="common">Springtail</name>
    <name type="synonym">Podura cincta</name>
    <dbReference type="NCBI Taxonomy" id="48709"/>
    <lineage>
        <taxon>Eukaryota</taxon>
        <taxon>Metazoa</taxon>
        <taxon>Ecdysozoa</taxon>
        <taxon>Arthropoda</taxon>
        <taxon>Hexapoda</taxon>
        <taxon>Collembola</taxon>
        <taxon>Entomobryomorpha</taxon>
        <taxon>Entomobryoidea</taxon>
        <taxon>Orchesellidae</taxon>
        <taxon>Orchesellinae</taxon>
        <taxon>Orchesella</taxon>
    </lineage>
</organism>
<dbReference type="SMART" id="SM00235">
    <property type="entry name" value="ZnMc"/>
    <property type="match status" value="1"/>
</dbReference>
<dbReference type="InterPro" id="IPR006026">
    <property type="entry name" value="Peptidase_Metallo"/>
</dbReference>
<dbReference type="PRINTS" id="PR00480">
    <property type="entry name" value="ASTACIN"/>
</dbReference>
<reference evidence="4 5" key="1">
    <citation type="journal article" date="2016" name="Genome Biol. Evol.">
        <title>Gene Family Evolution Reflects Adaptation to Soil Environmental Stressors in the Genome of the Collembolan Orchesella cincta.</title>
        <authorList>
            <person name="Faddeeva-Vakhrusheva A."/>
            <person name="Derks M.F."/>
            <person name="Anvar S.Y."/>
            <person name="Agamennone V."/>
            <person name="Suring W."/>
            <person name="Smit S."/>
            <person name="van Straalen N.M."/>
            <person name="Roelofs D."/>
        </authorList>
    </citation>
    <scope>NUCLEOTIDE SEQUENCE [LARGE SCALE GENOMIC DNA]</scope>
    <source>
        <tissue evidence="4">Mixed pool</tissue>
    </source>
</reference>
<evidence type="ECO:0000256" key="2">
    <source>
        <dbReference type="RuleBase" id="RU361183"/>
    </source>
</evidence>
<dbReference type="Proteomes" id="UP000094527">
    <property type="component" value="Unassembled WGS sequence"/>
</dbReference>
<protein>
    <recommendedName>
        <fullName evidence="2">Metalloendopeptidase</fullName>
        <ecNumber evidence="2">3.4.24.-</ecNumber>
    </recommendedName>
</protein>
<feature type="binding site" evidence="1">
    <location>
        <position position="138"/>
    </location>
    <ligand>
        <name>Zn(2+)</name>
        <dbReference type="ChEBI" id="CHEBI:29105"/>
        <note>catalytic</note>
    </ligand>
</feature>
<dbReference type="InterPro" id="IPR001506">
    <property type="entry name" value="Peptidase_M12A"/>
</dbReference>
<keyword evidence="5" id="KW-1185">Reference proteome</keyword>
<feature type="active site" evidence="1">
    <location>
        <position position="129"/>
    </location>
</feature>
<dbReference type="PANTHER" id="PTHR10127:SF850">
    <property type="entry name" value="METALLOENDOPEPTIDASE"/>
    <property type="match status" value="1"/>
</dbReference>
<comment type="caution">
    <text evidence="1">Lacks conserved residue(s) required for the propagation of feature annotation.</text>
</comment>
<keyword evidence="1 2" id="KW-0378">Hydrolase</keyword>
<feature type="binding site" evidence="1">
    <location>
        <position position="128"/>
    </location>
    <ligand>
        <name>Zn(2+)</name>
        <dbReference type="ChEBI" id="CHEBI:29105"/>
        <note>catalytic</note>
    </ligand>
</feature>
<dbReference type="PROSITE" id="PS51864">
    <property type="entry name" value="ASTACIN"/>
    <property type="match status" value="1"/>
</dbReference>
<accession>A0A1D2MMN7</accession>
<feature type="signal peptide" evidence="2">
    <location>
        <begin position="1"/>
        <end position="23"/>
    </location>
</feature>
<feature type="binding site" evidence="1">
    <location>
        <position position="132"/>
    </location>
    <ligand>
        <name>Zn(2+)</name>
        <dbReference type="ChEBI" id="CHEBI:29105"/>
        <note>catalytic</note>
    </ligand>
</feature>
<dbReference type="PANTHER" id="PTHR10127">
    <property type="entry name" value="DISCOIDIN, CUB, EGF, LAMININ , AND ZINC METALLOPROTEASE DOMAIN CONTAINING"/>
    <property type="match status" value="1"/>
</dbReference>
<dbReference type="Pfam" id="PF01400">
    <property type="entry name" value="Astacin"/>
    <property type="match status" value="1"/>
</dbReference>
<keyword evidence="2" id="KW-0732">Signal</keyword>
<evidence type="ECO:0000313" key="4">
    <source>
        <dbReference type="EMBL" id="ODM94336.1"/>
    </source>
</evidence>
<evidence type="ECO:0000259" key="3">
    <source>
        <dbReference type="PROSITE" id="PS51864"/>
    </source>
</evidence>
<keyword evidence="1 2" id="KW-0645">Protease</keyword>
<keyword evidence="1 2" id="KW-0479">Metal-binding</keyword>
<comment type="caution">
    <text evidence="4">The sequence shown here is derived from an EMBL/GenBank/DDBJ whole genome shotgun (WGS) entry which is preliminary data.</text>
</comment>
<comment type="cofactor">
    <cofactor evidence="1 2">
        <name>Zn(2+)</name>
        <dbReference type="ChEBI" id="CHEBI:29105"/>
    </cofactor>
    <text evidence="1 2">Binds 1 zinc ion per subunit.</text>
</comment>
<dbReference type="SUPFAM" id="SSF55486">
    <property type="entry name" value="Metalloproteases ('zincins'), catalytic domain"/>
    <property type="match status" value="1"/>
</dbReference>
<dbReference type="AlphaFoldDB" id="A0A1D2MMN7"/>
<gene>
    <name evidence="4" type="ORF">Ocin01_12349</name>
</gene>
<dbReference type="GO" id="GO:0006508">
    <property type="term" value="P:proteolysis"/>
    <property type="evidence" value="ECO:0007669"/>
    <property type="project" value="UniProtKB-KW"/>
</dbReference>
<feature type="domain" description="Peptidase M12A" evidence="3">
    <location>
        <begin position="35"/>
        <end position="219"/>
    </location>
</feature>